<proteinExistence type="predicted"/>
<dbReference type="EnsemblPlants" id="OBART12G13950.1">
    <property type="protein sequence ID" value="OBART12G13950.1"/>
    <property type="gene ID" value="OBART12G13950"/>
</dbReference>
<name>A0A0D3HV44_9ORYZ</name>
<accession>A0A0D3HV44</accession>
<dbReference type="AlphaFoldDB" id="A0A0D3HV44"/>
<dbReference type="Gramene" id="OBART12G13950.1">
    <property type="protein sequence ID" value="OBART12G13950.1"/>
    <property type="gene ID" value="OBART12G13950"/>
</dbReference>
<dbReference type="Proteomes" id="UP000026960">
    <property type="component" value="Chromosome 12"/>
</dbReference>
<reference evidence="2" key="2">
    <citation type="submission" date="2015-03" db="UniProtKB">
        <authorList>
            <consortium name="EnsemblPlants"/>
        </authorList>
    </citation>
    <scope>IDENTIFICATION</scope>
</reference>
<dbReference type="HOGENOM" id="CLU_1404403_0_0_1"/>
<feature type="compositionally biased region" description="Basic residues" evidence="1">
    <location>
        <begin position="8"/>
        <end position="18"/>
    </location>
</feature>
<organism evidence="2">
    <name type="scientific">Oryza barthii</name>
    <dbReference type="NCBI Taxonomy" id="65489"/>
    <lineage>
        <taxon>Eukaryota</taxon>
        <taxon>Viridiplantae</taxon>
        <taxon>Streptophyta</taxon>
        <taxon>Embryophyta</taxon>
        <taxon>Tracheophyta</taxon>
        <taxon>Spermatophyta</taxon>
        <taxon>Magnoliopsida</taxon>
        <taxon>Liliopsida</taxon>
        <taxon>Poales</taxon>
        <taxon>Poaceae</taxon>
        <taxon>BOP clade</taxon>
        <taxon>Oryzoideae</taxon>
        <taxon>Oryzeae</taxon>
        <taxon>Oryzinae</taxon>
        <taxon>Oryza</taxon>
    </lineage>
</organism>
<protein>
    <submittedName>
        <fullName evidence="2">Uncharacterized protein</fullName>
    </submittedName>
</protein>
<keyword evidence="3" id="KW-1185">Reference proteome</keyword>
<dbReference type="PaxDb" id="65489-OBART12G13950.1"/>
<reference evidence="2" key="1">
    <citation type="journal article" date="2009" name="Rice">
        <title>De Novo Next Generation Sequencing of Plant Genomes.</title>
        <authorList>
            <person name="Rounsley S."/>
            <person name="Marri P.R."/>
            <person name="Yu Y."/>
            <person name="He R."/>
            <person name="Sisneros N."/>
            <person name="Goicoechea J.L."/>
            <person name="Lee S.J."/>
            <person name="Angelova A."/>
            <person name="Kudrna D."/>
            <person name="Luo M."/>
            <person name="Affourtit J."/>
            <person name="Desany B."/>
            <person name="Knight J."/>
            <person name="Niazi F."/>
            <person name="Egholm M."/>
            <person name="Wing R.A."/>
        </authorList>
    </citation>
    <scope>NUCLEOTIDE SEQUENCE [LARGE SCALE GENOMIC DNA]</scope>
    <source>
        <strain evidence="2">cv. IRGC 105608</strain>
    </source>
</reference>
<sequence length="194" mass="21923">MVREVMVRKQRRQRRRRSFVGTSTSSSRSFVIMLTTAGALPVSSSLSAAGPIAPQPPPRRRHSGCLPLLKIHRFITCGDEVNIHQHNRSGEQSDLYNKKAEAMPSSALINNKAKVQFADLPEQHSSLVEEFEVKFEVDSKLVDHLNGLVDFAVSSQANKVAFDLEQRPSFFFFSDGFSCVYKRHCRGVKYLLRQ</sequence>
<evidence type="ECO:0000313" key="2">
    <source>
        <dbReference type="EnsemblPlants" id="OBART12G13950.1"/>
    </source>
</evidence>
<feature type="region of interest" description="Disordered" evidence="1">
    <location>
        <begin position="1"/>
        <end position="22"/>
    </location>
</feature>
<evidence type="ECO:0000256" key="1">
    <source>
        <dbReference type="SAM" id="MobiDB-lite"/>
    </source>
</evidence>
<evidence type="ECO:0000313" key="3">
    <source>
        <dbReference type="Proteomes" id="UP000026960"/>
    </source>
</evidence>